<reference evidence="1" key="2">
    <citation type="journal article" date="2024" name="Plant">
        <title>Genomic evolution and insights into agronomic trait innovations of Sesamum species.</title>
        <authorList>
            <person name="Miao H."/>
            <person name="Wang L."/>
            <person name="Qu L."/>
            <person name="Liu H."/>
            <person name="Sun Y."/>
            <person name="Le M."/>
            <person name="Wang Q."/>
            <person name="Wei S."/>
            <person name="Zheng Y."/>
            <person name="Lin W."/>
            <person name="Duan Y."/>
            <person name="Cao H."/>
            <person name="Xiong S."/>
            <person name="Wang X."/>
            <person name="Wei L."/>
            <person name="Li C."/>
            <person name="Ma Q."/>
            <person name="Ju M."/>
            <person name="Zhao R."/>
            <person name="Li G."/>
            <person name="Mu C."/>
            <person name="Tian Q."/>
            <person name="Mei H."/>
            <person name="Zhang T."/>
            <person name="Gao T."/>
            <person name="Zhang H."/>
        </authorList>
    </citation>
    <scope>NUCLEOTIDE SEQUENCE</scope>
    <source>
        <strain evidence="1">KEN1</strain>
    </source>
</reference>
<comment type="caution">
    <text evidence="1">The sequence shown here is derived from an EMBL/GenBank/DDBJ whole genome shotgun (WGS) entry which is preliminary data.</text>
</comment>
<evidence type="ECO:0000313" key="1">
    <source>
        <dbReference type="EMBL" id="KAL0410572.1"/>
    </source>
</evidence>
<dbReference type="AlphaFoldDB" id="A0AAW2U231"/>
<reference evidence="1" key="1">
    <citation type="submission" date="2020-06" db="EMBL/GenBank/DDBJ databases">
        <authorList>
            <person name="Li T."/>
            <person name="Hu X."/>
            <person name="Zhang T."/>
            <person name="Song X."/>
            <person name="Zhang H."/>
            <person name="Dai N."/>
            <person name="Sheng W."/>
            <person name="Hou X."/>
            <person name="Wei L."/>
        </authorList>
    </citation>
    <scope>NUCLEOTIDE SEQUENCE</scope>
    <source>
        <strain evidence="1">KEN1</strain>
        <tissue evidence="1">Leaf</tissue>
    </source>
</reference>
<dbReference type="PANTHER" id="PTHR33116">
    <property type="entry name" value="REVERSE TRANSCRIPTASE ZINC-BINDING DOMAIN-CONTAINING PROTEIN-RELATED-RELATED"/>
    <property type="match status" value="1"/>
</dbReference>
<dbReference type="EMBL" id="JACGWN010000013">
    <property type="protein sequence ID" value="KAL0410572.1"/>
    <property type="molecule type" value="Genomic_DNA"/>
</dbReference>
<proteinExistence type="predicted"/>
<evidence type="ECO:0008006" key="2">
    <source>
        <dbReference type="Google" id="ProtNLM"/>
    </source>
</evidence>
<sequence length="539" mass="60644">MRGRVHGNVLFQSSHPSSEDIDAVIGGMETRVSDVMNESLTQPFSPDEVKHAIFQMYPYKSSGPDGMSPIFFQKYWHIVGPEATSEALHCVGRVLKLFEKASGLTVNLEKSSVAFSRNISNAHGLALANILGVQSWRCKNLSQAGKVVLLKTVVQSIPVYAMSCFQVPLSTCGELKGLMADFLWHNKGGRRIHWLAWNKLCAKKVEGGLGFRKMSAFNQVMLAKQLWRLISKPNNLLSRIWKQRYFPTSDIFEARVAAGCSFTWRSILATRNLIASGSRWKIGSGQQIRVWLDRWIPRPISFRVITAPNTLGLQATVSELIDERGDWDVTLIRKIFRIEDVDVILNIPVAVGSSDLLRWHFKNHGSYSVRSGYNLMLKGAVSGILQDCSGSSSSKPARWNFVWTAVVPPKGRQHWGSCPWCGLESEDILHTLLQRHFARLVWALSNIPWGCVNSDHKDPEVWFCGLHHNLDATTFGRALLICWSIWGARNKLIFENFTVSADEILRRVLSLEESFLKGRLGAKEMDKSRQANHGNLLFG</sequence>
<accession>A0AAW2U231</accession>
<gene>
    <name evidence="1" type="ORF">Slati_3646900</name>
</gene>
<dbReference type="PANTHER" id="PTHR33116:SF86">
    <property type="entry name" value="REVERSE TRANSCRIPTASE DOMAIN-CONTAINING PROTEIN"/>
    <property type="match status" value="1"/>
</dbReference>
<protein>
    <recommendedName>
        <fullName evidence="2">Reverse transcriptase zinc-binding domain-containing protein</fullName>
    </recommendedName>
</protein>
<name>A0AAW2U231_9LAMI</name>
<organism evidence="1">
    <name type="scientific">Sesamum latifolium</name>
    <dbReference type="NCBI Taxonomy" id="2727402"/>
    <lineage>
        <taxon>Eukaryota</taxon>
        <taxon>Viridiplantae</taxon>
        <taxon>Streptophyta</taxon>
        <taxon>Embryophyta</taxon>
        <taxon>Tracheophyta</taxon>
        <taxon>Spermatophyta</taxon>
        <taxon>Magnoliopsida</taxon>
        <taxon>eudicotyledons</taxon>
        <taxon>Gunneridae</taxon>
        <taxon>Pentapetalae</taxon>
        <taxon>asterids</taxon>
        <taxon>lamiids</taxon>
        <taxon>Lamiales</taxon>
        <taxon>Pedaliaceae</taxon>
        <taxon>Sesamum</taxon>
    </lineage>
</organism>